<evidence type="ECO:0000259" key="9">
    <source>
        <dbReference type="PROSITE" id="PS51405"/>
    </source>
</evidence>
<reference evidence="10" key="1">
    <citation type="journal article" date="2020" name="Stud. Mycol.">
        <title>101 Dothideomycetes genomes: a test case for predicting lifestyles and emergence of pathogens.</title>
        <authorList>
            <person name="Haridas S."/>
            <person name="Albert R."/>
            <person name="Binder M."/>
            <person name="Bloem J."/>
            <person name="Labutti K."/>
            <person name="Salamov A."/>
            <person name="Andreopoulos B."/>
            <person name="Baker S."/>
            <person name="Barry K."/>
            <person name="Bills G."/>
            <person name="Bluhm B."/>
            <person name="Cannon C."/>
            <person name="Castanera R."/>
            <person name="Culley D."/>
            <person name="Daum C."/>
            <person name="Ezra D."/>
            <person name="Gonzalez J."/>
            <person name="Henrissat B."/>
            <person name="Kuo A."/>
            <person name="Liang C."/>
            <person name="Lipzen A."/>
            <person name="Lutzoni F."/>
            <person name="Magnuson J."/>
            <person name="Mondo S."/>
            <person name="Nolan M."/>
            <person name="Ohm R."/>
            <person name="Pangilinan J."/>
            <person name="Park H.-J."/>
            <person name="Ramirez L."/>
            <person name="Alfaro M."/>
            <person name="Sun H."/>
            <person name="Tritt A."/>
            <person name="Yoshinaga Y."/>
            <person name="Zwiers L.-H."/>
            <person name="Turgeon B."/>
            <person name="Goodwin S."/>
            <person name="Spatafora J."/>
            <person name="Crous P."/>
            <person name="Grigoriev I."/>
        </authorList>
    </citation>
    <scope>NUCLEOTIDE SEQUENCE</scope>
    <source>
        <strain evidence="10">ATCC 36951</strain>
    </source>
</reference>
<organism evidence="10 11">
    <name type="scientific">Zasmidium cellare ATCC 36951</name>
    <dbReference type="NCBI Taxonomy" id="1080233"/>
    <lineage>
        <taxon>Eukaryota</taxon>
        <taxon>Fungi</taxon>
        <taxon>Dikarya</taxon>
        <taxon>Ascomycota</taxon>
        <taxon>Pezizomycotina</taxon>
        <taxon>Dothideomycetes</taxon>
        <taxon>Dothideomycetidae</taxon>
        <taxon>Mycosphaerellales</taxon>
        <taxon>Mycosphaerellaceae</taxon>
        <taxon>Zasmidium</taxon>
    </lineage>
</organism>
<keyword evidence="11" id="KW-1185">Reference proteome</keyword>
<keyword evidence="8" id="KW-0732">Signal</keyword>
<dbReference type="Gene3D" id="1.10.489.10">
    <property type="entry name" value="Chloroperoxidase-like"/>
    <property type="match status" value="1"/>
</dbReference>
<evidence type="ECO:0000256" key="3">
    <source>
        <dbReference type="ARBA" id="ARBA00022617"/>
    </source>
</evidence>
<sequence>MHVFRIHQLLAFVGIFSRHAIVNASGHGHHHEHLRDLEKRLLFSSSEPLSITGDHEFQPPGEGDQRGPCPGLNALANHGYIPRDGVVSLLGAVGAMVEVYNIGLELATILAVMGVVWTGNPISLNPSFSIGGNDPEVQNLLGNLLGLLGEPRGLDHSHNFIEADSSPTRDDLYVTGDPVTMNLTKFETLYNMIPDNSTQTFTLDVMADFASIRWNETISTNPYFYYGPVTGMLARNTGYCFIGNLFANYSSEHPDGALTHDILKSFFSVSGDKSNFTYTKGHERIPENWYKSSVPYGLVDLNLDVVEFVLRYPIFGSVGGNVGEVNSFTGVNLADPVDGLLNVPNLLESNNLLCFVLEVVNFAAPNYLNNLVSTLAAPLELLLDAIAAPLLNMSCPQLDEITRDGVPLWESLGAQFPGANRSGSAM</sequence>
<dbReference type="GeneID" id="54566826"/>
<evidence type="ECO:0000313" key="11">
    <source>
        <dbReference type="Proteomes" id="UP000799537"/>
    </source>
</evidence>
<dbReference type="Pfam" id="PF01328">
    <property type="entry name" value="Peroxidase_2"/>
    <property type="match status" value="1"/>
</dbReference>
<evidence type="ECO:0000313" key="10">
    <source>
        <dbReference type="EMBL" id="KAF2163706.1"/>
    </source>
</evidence>
<comment type="similarity">
    <text evidence="7">Belongs to the chloroperoxidase family.</text>
</comment>
<dbReference type="PANTHER" id="PTHR33577">
    <property type="entry name" value="STERIGMATOCYSTIN BIOSYNTHESIS PEROXIDASE STCC-RELATED"/>
    <property type="match status" value="1"/>
</dbReference>
<keyword evidence="5" id="KW-0560">Oxidoreductase</keyword>
<keyword evidence="4" id="KW-0479">Metal-binding</keyword>
<evidence type="ECO:0000256" key="4">
    <source>
        <dbReference type="ARBA" id="ARBA00022723"/>
    </source>
</evidence>
<dbReference type="GO" id="GO:0046872">
    <property type="term" value="F:metal ion binding"/>
    <property type="evidence" value="ECO:0007669"/>
    <property type="project" value="UniProtKB-KW"/>
</dbReference>
<dbReference type="SUPFAM" id="SSF47571">
    <property type="entry name" value="Cloroperoxidase"/>
    <property type="match status" value="1"/>
</dbReference>
<accession>A0A6A6CE56</accession>
<dbReference type="InterPro" id="IPR036851">
    <property type="entry name" value="Chloroperoxidase-like_sf"/>
</dbReference>
<evidence type="ECO:0000256" key="2">
    <source>
        <dbReference type="ARBA" id="ARBA00022559"/>
    </source>
</evidence>
<dbReference type="AlphaFoldDB" id="A0A6A6CE56"/>
<keyword evidence="6" id="KW-0408">Iron</keyword>
<dbReference type="InterPro" id="IPR000028">
    <property type="entry name" value="Chloroperoxidase"/>
</dbReference>
<dbReference type="OrthoDB" id="407298at2759"/>
<name>A0A6A6CE56_ZASCE</name>
<proteinExistence type="inferred from homology"/>
<dbReference type="Proteomes" id="UP000799537">
    <property type="component" value="Unassembled WGS sequence"/>
</dbReference>
<comment type="cofactor">
    <cofactor evidence="1">
        <name>heme b</name>
        <dbReference type="ChEBI" id="CHEBI:60344"/>
    </cofactor>
</comment>
<feature type="domain" description="Heme haloperoxidase family profile" evidence="9">
    <location>
        <begin position="53"/>
        <end position="303"/>
    </location>
</feature>
<keyword evidence="2" id="KW-0575">Peroxidase</keyword>
<dbReference type="GO" id="GO:0004601">
    <property type="term" value="F:peroxidase activity"/>
    <property type="evidence" value="ECO:0007669"/>
    <property type="project" value="UniProtKB-KW"/>
</dbReference>
<feature type="chain" id="PRO_5025344294" description="Heme haloperoxidase family profile domain-containing protein" evidence="8">
    <location>
        <begin position="25"/>
        <end position="426"/>
    </location>
</feature>
<dbReference type="EMBL" id="ML993607">
    <property type="protein sequence ID" value="KAF2163706.1"/>
    <property type="molecule type" value="Genomic_DNA"/>
</dbReference>
<gene>
    <name evidence="10" type="ORF">M409DRAFT_57204</name>
</gene>
<evidence type="ECO:0000256" key="6">
    <source>
        <dbReference type="ARBA" id="ARBA00023004"/>
    </source>
</evidence>
<evidence type="ECO:0000256" key="8">
    <source>
        <dbReference type="SAM" id="SignalP"/>
    </source>
</evidence>
<evidence type="ECO:0000256" key="5">
    <source>
        <dbReference type="ARBA" id="ARBA00023002"/>
    </source>
</evidence>
<protein>
    <recommendedName>
        <fullName evidence="9">Heme haloperoxidase family profile domain-containing protein</fullName>
    </recommendedName>
</protein>
<keyword evidence="3" id="KW-0349">Heme</keyword>
<dbReference type="PROSITE" id="PS51405">
    <property type="entry name" value="HEME_HALOPEROXIDASE"/>
    <property type="match status" value="1"/>
</dbReference>
<dbReference type="PANTHER" id="PTHR33577:SF16">
    <property type="entry name" value="HEME HALOPEROXIDASE FAMILY PROFILE DOMAIN-CONTAINING PROTEIN"/>
    <property type="match status" value="1"/>
</dbReference>
<evidence type="ECO:0000256" key="1">
    <source>
        <dbReference type="ARBA" id="ARBA00001970"/>
    </source>
</evidence>
<dbReference type="RefSeq" id="XP_033664595.1">
    <property type="nucleotide sequence ID" value="XM_033813554.1"/>
</dbReference>
<feature type="signal peptide" evidence="8">
    <location>
        <begin position="1"/>
        <end position="24"/>
    </location>
</feature>
<evidence type="ECO:0000256" key="7">
    <source>
        <dbReference type="ARBA" id="ARBA00025795"/>
    </source>
</evidence>